<feature type="active site" description="Cysteine sulfenic acid (-SOH) intermediate; for peroxidase activity" evidence="14">
    <location>
        <position position="69"/>
    </location>
</feature>
<evidence type="ECO:0000256" key="1">
    <source>
        <dbReference type="ARBA" id="ARBA00022559"/>
    </source>
</evidence>
<dbReference type="EMBL" id="BMPI01000118">
    <property type="protein sequence ID" value="GGM88337.1"/>
    <property type="molecule type" value="Genomic_DNA"/>
</dbReference>
<keyword evidence="3" id="KW-0560">Oxidoreductase</keyword>
<evidence type="ECO:0000256" key="13">
    <source>
        <dbReference type="ARBA" id="ARBA00083736"/>
    </source>
</evidence>
<dbReference type="Proteomes" id="UP000642070">
    <property type="component" value="Unassembled WGS sequence"/>
</dbReference>
<accession>A0A917UF09</accession>
<comment type="caution">
    <text evidence="16">The sequence shown here is derived from an EMBL/GenBank/DDBJ whole genome shotgun (WGS) entry which is preliminary data.</text>
</comment>
<evidence type="ECO:0000256" key="9">
    <source>
        <dbReference type="ARBA" id="ARBA00065226"/>
    </source>
</evidence>
<evidence type="ECO:0000313" key="17">
    <source>
        <dbReference type="Proteomes" id="UP000642070"/>
    </source>
</evidence>
<comment type="function">
    <text evidence="7">Thiol-specific peroxidase that catalyzes the reduction of hydrogen peroxide and organic hydroperoxides to water and alcohols, respectively. Plays a role in cell protection against oxidative stress by detoxifying peroxides. May represent an important antioxidant defense against cytotoxic peroxides, especially peroxynitrite, which can be formed by activated macrophages during infection.</text>
</comment>
<dbReference type="Pfam" id="PF00578">
    <property type="entry name" value="AhpC-TSA"/>
    <property type="match status" value="1"/>
</dbReference>
<evidence type="ECO:0000256" key="7">
    <source>
        <dbReference type="ARBA" id="ARBA00056930"/>
    </source>
</evidence>
<proteinExistence type="inferred from homology"/>
<evidence type="ECO:0000313" key="16">
    <source>
        <dbReference type="EMBL" id="GGM88337.1"/>
    </source>
</evidence>
<dbReference type="PIRSF" id="PIRSF000239">
    <property type="entry name" value="AHPC"/>
    <property type="match status" value="1"/>
</dbReference>
<dbReference type="PANTHER" id="PTHR43110">
    <property type="entry name" value="THIOL PEROXIDASE"/>
    <property type="match status" value="1"/>
</dbReference>
<evidence type="ECO:0000256" key="6">
    <source>
        <dbReference type="ARBA" id="ARBA00052774"/>
    </source>
</evidence>
<keyword evidence="2" id="KW-0049">Antioxidant</keyword>
<dbReference type="CDD" id="cd03018">
    <property type="entry name" value="PRX_AhpE_like"/>
    <property type="match status" value="1"/>
</dbReference>
<organism evidence="16 17">
    <name type="scientific">Dactylosporangium sucinum</name>
    <dbReference type="NCBI Taxonomy" id="1424081"/>
    <lineage>
        <taxon>Bacteria</taxon>
        <taxon>Bacillati</taxon>
        <taxon>Actinomycetota</taxon>
        <taxon>Actinomycetes</taxon>
        <taxon>Micromonosporales</taxon>
        <taxon>Micromonosporaceae</taxon>
        <taxon>Dactylosporangium</taxon>
    </lineage>
</organism>
<reference evidence="16" key="1">
    <citation type="journal article" date="2014" name="Int. J. Syst. Evol. Microbiol.">
        <title>Complete genome sequence of Corynebacterium casei LMG S-19264T (=DSM 44701T), isolated from a smear-ripened cheese.</title>
        <authorList>
            <consortium name="US DOE Joint Genome Institute (JGI-PGF)"/>
            <person name="Walter F."/>
            <person name="Albersmeier A."/>
            <person name="Kalinowski J."/>
            <person name="Ruckert C."/>
        </authorList>
    </citation>
    <scope>NUCLEOTIDE SEQUENCE</scope>
    <source>
        <strain evidence="16">JCM 19831</strain>
    </source>
</reference>
<dbReference type="GO" id="GO:0004601">
    <property type="term" value="F:peroxidase activity"/>
    <property type="evidence" value="ECO:0007669"/>
    <property type="project" value="UniProtKB-KW"/>
</dbReference>
<protein>
    <recommendedName>
        <fullName evidence="11">Alkyl hydroperoxide reductase E</fullName>
        <ecNumber evidence="10">1.11.1.29</ecNumber>
    </recommendedName>
    <alternativeName>
        <fullName evidence="12">Mycoredoxin-dependent peroxiredoxin</fullName>
    </alternativeName>
    <alternativeName>
        <fullName evidence="13">Peroxiredoxin AhpE</fullName>
    </alternativeName>
    <alternativeName>
        <fullName evidence="5">Thioredoxin peroxidase</fullName>
    </alternativeName>
</protein>
<dbReference type="EC" id="1.11.1.29" evidence="10"/>
<reference evidence="16" key="2">
    <citation type="submission" date="2020-09" db="EMBL/GenBank/DDBJ databases">
        <authorList>
            <person name="Sun Q."/>
            <person name="Ohkuma M."/>
        </authorList>
    </citation>
    <scope>NUCLEOTIDE SEQUENCE</scope>
    <source>
        <strain evidence="16">JCM 19831</strain>
    </source>
</reference>
<dbReference type="AlphaFoldDB" id="A0A917UF09"/>
<gene>
    <name evidence="16" type="ORF">GCM10007977_107950</name>
</gene>
<keyword evidence="17" id="KW-1185">Reference proteome</keyword>
<evidence type="ECO:0000256" key="3">
    <source>
        <dbReference type="ARBA" id="ARBA00023002"/>
    </source>
</evidence>
<name>A0A917UF09_9ACTN</name>
<dbReference type="Gene3D" id="3.40.30.10">
    <property type="entry name" value="Glutaredoxin"/>
    <property type="match status" value="1"/>
</dbReference>
<dbReference type="InterPro" id="IPR050455">
    <property type="entry name" value="Tpx_Peroxidase_subfamily"/>
</dbReference>
<dbReference type="InterPro" id="IPR013766">
    <property type="entry name" value="Thioredoxin_domain"/>
</dbReference>
<comment type="similarity">
    <text evidence="8">Belongs to the peroxiredoxin family. AhpE subfamily.</text>
</comment>
<evidence type="ECO:0000256" key="5">
    <source>
        <dbReference type="ARBA" id="ARBA00032824"/>
    </source>
</evidence>
<dbReference type="SUPFAM" id="SSF52833">
    <property type="entry name" value="Thioredoxin-like"/>
    <property type="match status" value="1"/>
</dbReference>
<dbReference type="FunFam" id="3.40.30.10:FF:000118">
    <property type="entry name" value="Peroxiredoxin AhpE"/>
    <property type="match status" value="1"/>
</dbReference>
<dbReference type="InterPro" id="IPR036249">
    <property type="entry name" value="Thioredoxin-like_sf"/>
</dbReference>
<evidence type="ECO:0000256" key="14">
    <source>
        <dbReference type="PIRSR" id="PIRSR000239-1"/>
    </source>
</evidence>
<evidence type="ECO:0000256" key="10">
    <source>
        <dbReference type="ARBA" id="ARBA00067009"/>
    </source>
</evidence>
<sequence>MRASVGLGYDNWHARFMTLDVGKLALTAGAPAPDFTLRDQNNQEVSLRDFHSRRAVLLVFYPLAFTGTCQGELHAVRDNLPAFQNERVQVLTVSVDSPYAHKVWAEREGYDFPLLSDFWPHGAVARAYGVFNEKAGFANRGTFLVDAAGVVRFAEVQGPGQAREQAGWLAAIEALRTGMSSGGSLG</sequence>
<dbReference type="InterPro" id="IPR024706">
    <property type="entry name" value="Peroxiredoxin_AhpC-typ"/>
</dbReference>
<feature type="domain" description="Thioredoxin" evidence="15">
    <location>
        <begin position="26"/>
        <end position="177"/>
    </location>
</feature>
<evidence type="ECO:0000256" key="11">
    <source>
        <dbReference type="ARBA" id="ARBA00068979"/>
    </source>
</evidence>
<dbReference type="InterPro" id="IPR000866">
    <property type="entry name" value="AhpC/TSA"/>
</dbReference>
<keyword evidence="4" id="KW-0676">Redox-active center</keyword>
<comment type="subunit">
    <text evidence="9">Homodimer. Forms both dimers and octamers; a tightly-associated dimer and a ring-like octamer.</text>
</comment>
<evidence type="ECO:0000256" key="2">
    <source>
        <dbReference type="ARBA" id="ARBA00022862"/>
    </source>
</evidence>
<evidence type="ECO:0000256" key="8">
    <source>
        <dbReference type="ARBA" id="ARBA00060973"/>
    </source>
</evidence>
<evidence type="ECO:0000256" key="12">
    <source>
        <dbReference type="ARBA" id="ARBA00082991"/>
    </source>
</evidence>
<evidence type="ECO:0000256" key="4">
    <source>
        <dbReference type="ARBA" id="ARBA00023284"/>
    </source>
</evidence>
<comment type="catalytic activity">
    <reaction evidence="6">
        <text>[mycoredoxin]-L-dithiol + a hydroperoxide = [mycoredoxin]-L-disulfide + an alcohol + H2O</text>
        <dbReference type="Rhea" id="RHEA:62640"/>
        <dbReference type="Rhea" id="RHEA-COMP:16137"/>
        <dbReference type="Rhea" id="RHEA-COMP:16138"/>
        <dbReference type="ChEBI" id="CHEBI:15377"/>
        <dbReference type="ChEBI" id="CHEBI:29950"/>
        <dbReference type="ChEBI" id="CHEBI:30879"/>
        <dbReference type="ChEBI" id="CHEBI:35924"/>
        <dbReference type="ChEBI" id="CHEBI:50058"/>
        <dbReference type="EC" id="1.11.1.29"/>
    </reaction>
</comment>
<dbReference type="PROSITE" id="PS51352">
    <property type="entry name" value="THIOREDOXIN_2"/>
    <property type="match status" value="1"/>
</dbReference>
<dbReference type="PANTHER" id="PTHR43110:SF1">
    <property type="entry name" value="THIOL PEROXIDASE"/>
    <property type="match status" value="1"/>
</dbReference>
<evidence type="ECO:0000259" key="15">
    <source>
        <dbReference type="PROSITE" id="PS51352"/>
    </source>
</evidence>
<keyword evidence="1" id="KW-0575">Peroxidase</keyword>